<dbReference type="InterPro" id="IPR028978">
    <property type="entry name" value="Chorismate_lyase_/UTRA_dom_sf"/>
</dbReference>
<dbReference type="Pfam" id="PF00392">
    <property type="entry name" value="GntR"/>
    <property type="match status" value="1"/>
</dbReference>
<evidence type="ECO:0000259" key="4">
    <source>
        <dbReference type="PROSITE" id="PS50949"/>
    </source>
</evidence>
<dbReference type="PRINTS" id="PR00035">
    <property type="entry name" value="HTHGNTR"/>
</dbReference>
<dbReference type="InterPro" id="IPR011663">
    <property type="entry name" value="UTRA"/>
</dbReference>
<dbReference type="SUPFAM" id="SSF46785">
    <property type="entry name" value="Winged helix' DNA-binding domain"/>
    <property type="match status" value="1"/>
</dbReference>
<keyword evidence="1" id="KW-0805">Transcription regulation</keyword>
<dbReference type="PANTHER" id="PTHR44846">
    <property type="entry name" value="MANNOSYL-D-GLYCERATE TRANSPORT/METABOLISM SYSTEM REPRESSOR MNGR-RELATED"/>
    <property type="match status" value="1"/>
</dbReference>
<keyword evidence="6" id="KW-1185">Reference proteome</keyword>
<dbReference type="Pfam" id="PF07702">
    <property type="entry name" value="UTRA"/>
    <property type="match status" value="1"/>
</dbReference>
<dbReference type="PANTHER" id="PTHR44846:SF1">
    <property type="entry name" value="MANNOSYL-D-GLYCERATE TRANSPORT_METABOLISM SYSTEM REPRESSOR MNGR-RELATED"/>
    <property type="match status" value="1"/>
</dbReference>
<dbReference type="InterPro" id="IPR036390">
    <property type="entry name" value="WH_DNA-bd_sf"/>
</dbReference>
<dbReference type="PROSITE" id="PS50949">
    <property type="entry name" value="HTH_GNTR"/>
    <property type="match status" value="1"/>
</dbReference>
<dbReference type="SMART" id="SM00866">
    <property type="entry name" value="UTRA"/>
    <property type="match status" value="1"/>
</dbReference>
<keyword evidence="2" id="KW-0238">DNA-binding</keyword>
<dbReference type="GO" id="GO:0003677">
    <property type="term" value="F:DNA binding"/>
    <property type="evidence" value="ECO:0007669"/>
    <property type="project" value="UniProtKB-KW"/>
</dbReference>
<feature type="domain" description="HTH gntR-type" evidence="4">
    <location>
        <begin position="25"/>
        <end position="95"/>
    </location>
</feature>
<dbReference type="InterPro" id="IPR036388">
    <property type="entry name" value="WH-like_DNA-bd_sf"/>
</dbReference>
<dbReference type="KEGG" id="dalk:DSCA_48140"/>
<dbReference type="AlphaFoldDB" id="A0A5K7YX76"/>
<accession>A0A5K7YX76</accession>
<dbReference type="Gene3D" id="3.40.1410.10">
    <property type="entry name" value="Chorismate lyase-like"/>
    <property type="match status" value="1"/>
</dbReference>
<dbReference type="OrthoDB" id="3182938at2"/>
<dbReference type="EMBL" id="AP021874">
    <property type="protein sequence ID" value="BBO70884.1"/>
    <property type="molecule type" value="Genomic_DNA"/>
</dbReference>
<proteinExistence type="predicted"/>
<dbReference type="SMART" id="SM00345">
    <property type="entry name" value="HTH_GNTR"/>
    <property type="match status" value="1"/>
</dbReference>
<gene>
    <name evidence="5" type="ORF">DSCA_48140</name>
</gene>
<dbReference type="Gene3D" id="1.10.10.10">
    <property type="entry name" value="Winged helix-like DNA-binding domain superfamily/Winged helix DNA-binding domain"/>
    <property type="match status" value="1"/>
</dbReference>
<dbReference type="RefSeq" id="WP_155318789.1">
    <property type="nucleotide sequence ID" value="NZ_AP021874.1"/>
</dbReference>
<dbReference type="GO" id="GO:0045892">
    <property type="term" value="P:negative regulation of DNA-templated transcription"/>
    <property type="evidence" value="ECO:0007669"/>
    <property type="project" value="TreeGrafter"/>
</dbReference>
<sequence length="270" mass="30369">MGRPRNLNPERVHYTTLTSKPSSSCPPATSKCLFIKQQMIQGMRTKRFTDRLPSENQLAAAFGVSRMTARRALVELEAEGLVERIRGKGTYVKKPDPAMGYFIVQPSRRHAETLGVSYTSRVIELRSLEKPPPMVAEHLGYDGMTILARRLHCFDGKPVRYEIRHLRGDLCASVLFEDLEAVSIHELLVDRLDLPLTRVWQHITAVTLDTATAAVFGEPVGHPAFHIFRTTFTHETPVTFVEYFIRGELAFEDTFAPGRTEPPPGLGFGH</sequence>
<dbReference type="InterPro" id="IPR000524">
    <property type="entry name" value="Tscrpt_reg_HTH_GntR"/>
</dbReference>
<name>A0A5K7YX76_9BACT</name>
<dbReference type="GO" id="GO:0003700">
    <property type="term" value="F:DNA-binding transcription factor activity"/>
    <property type="evidence" value="ECO:0007669"/>
    <property type="project" value="InterPro"/>
</dbReference>
<dbReference type="InterPro" id="IPR050679">
    <property type="entry name" value="Bact_HTH_transcr_reg"/>
</dbReference>
<evidence type="ECO:0000313" key="6">
    <source>
        <dbReference type="Proteomes" id="UP000427906"/>
    </source>
</evidence>
<evidence type="ECO:0000256" key="3">
    <source>
        <dbReference type="ARBA" id="ARBA00023163"/>
    </source>
</evidence>
<evidence type="ECO:0000313" key="5">
    <source>
        <dbReference type="EMBL" id="BBO70884.1"/>
    </source>
</evidence>
<keyword evidence="3" id="KW-0804">Transcription</keyword>
<evidence type="ECO:0000256" key="1">
    <source>
        <dbReference type="ARBA" id="ARBA00023015"/>
    </source>
</evidence>
<evidence type="ECO:0000256" key="2">
    <source>
        <dbReference type="ARBA" id="ARBA00023125"/>
    </source>
</evidence>
<dbReference type="CDD" id="cd07377">
    <property type="entry name" value="WHTH_GntR"/>
    <property type="match status" value="1"/>
</dbReference>
<dbReference type="Proteomes" id="UP000427906">
    <property type="component" value="Chromosome"/>
</dbReference>
<protein>
    <recommendedName>
        <fullName evidence="4">HTH gntR-type domain-containing protein</fullName>
    </recommendedName>
</protein>
<dbReference type="SUPFAM" id="SSF64288">
    <property type="entry name" value="Chorismate lyase-like"/>
    <property type="match status" value="1"/>
</dbReference>
<organism evidence="5 6">
    <name type="scientific">Desulfosarcina alkanivorans</name>
    <dbReference type="NCBI Taxonomy" id="571177"/>
    <lineage>
        <taxon>Bacteria</taxon>
        <taxon>Pseudomonadati</taxon>
        <taxon>Thermodesulfobacteriota</taxon>
        <taxon>Desulfobacteria</taxon>
        <taxon>Desulfobacterales</taxon>
        <taxon>Desulfosarcinaceae</taxon>
        <taxon>Desulfosarcina</taxon>
    </lineage>
</organism>
<reference evidence="5 6" key="1">
    <citation type="submission" date="2019-11" db="EMBL/GenBank/DDBJ databases">
        <title>Comparative genomics of hydrocarbon-degrading Desulfosarcina strains.</title>
        <authorList>
            <person name="Watanabe M."/>
            <person name="Kojima H."/>
            <person name="Fukui M."/>
        </authorList>
    </citation>
    <scope>NUCLEOTIDE SEQUENCE [LARGE SCALE GENOMIC DNA]</scope>
    <source>
        <strain evidence="5 6">PL12</strain>
    </source>
</reference>